<protein>
    <submittedName>
        <fullName evidence="6">60S ribosomal protein L7-like 1</fullName>
    </submittedName>
</protein>
<dbReference type="Pfam" id="PF00327">
    <property type="entry name" value="Ribosomal_L30"/>
    <property type="match status" value="1"/>
</dbReference>
<dbReference type="PANTHER" id="PTHR11524:SF13">
    <property type="entry name" value="RIBOSOMAL PROTEIN UL30-LIKE"/>
    <property type="match status" value="1"/>
</dbReference>
<evidence type="ECO:0000256" key="1">
    <source>
        <dbReference type="ARBA" id="ARBA00007594"/>
    </source>
</evidence>
<dbReference type="NCBIfam" id="TIGR01310">
    <property type="entry name" value="uL30_euk"/>
    <property type="match status" value="1"/>
</dbReference>
<dbReference type="InterPro" id="IPR039699">
    <property type="entry name" value="Ribosomal_uL30"/>
</dbReference>
<evidence type="ECO:0000256" key="3">
    <source>
        <dbReference type="ARBA" id="ARBA00023274"/>
    </source>
</evidence>
<sequence length="339" mass="38128">MSGSGSIGKMAEEEQRKKIPLVPENLLKKRKAYQALKATQAKQALLEKKEQRKGKELKFKRLEWFLHDAWRQQRDKVRLRRLEVKPHGLEMPDEHSLAFVVRIQRINGVSLMVKKTIAKLRLKKIFSGVFVKVTPHTIKMLRVVEPYVTWGFPNLKSVRELILKRGQAKVKNKIIPLTDNTVIEEHLGKFGVICLEDLIHEIAFPGKNFQAISGFLCPFHLSVARHATKNRVGFLKEMGLPGYRAAEDLEPQDPTCAKYKGALESAKPSSSRRFCYPYLRVGGACGPGLAGRLRGCLGRACSLPGLGPPREPRSRGIAMGRRDVAPFQAGKLLALLDQL</sequence>
<keyword evidence="2 6" id="KW-0689">Ribosomal protein</keyword>
<evidence type="ECO:0000259" key="5">
    <source>
        <dbReference type="Pfam" id="PF08079"/>
    </source>
</evidence>
<dbReference type="FunCoup" id="L5JNF0">
    <property type="interactions" value="2424"/>
</dbReference>
<dbReference type="InterPro" id="IPR036919">
    <property type="entry name" value="Ribo_uL30_ferredoxin-like_sf"/>
</dbReference>
<dbReference type="SUPFAM" id="SSF55129">
    <property type="entry name" value="Ribosomal protein L30p/L7e"/>
    <property type="match status" value="1"/>
</dbReference>
<dbReference type="PROSITE" id="PS00634">
    <property type="entry name" value="RIBOSOMAL_L30"/>
    <property type="match status" value="1"/>
</dbReference>
<evidence type="ECO:0000313" key="6">
    <source>
        <dbReference type="EMBL" id="ELK00296.1"/>
    </source>
</evidence>
<comment type="similarity">
    <text evidence="1">Belongs to the universal ribosomal protein uL30 family.</text>
</comment>
<dbReference type="Gene3D" id="3.30.1390.20">
    <property type="entry name" value="Ribosomal protein L30, ferredoxin-like fold domain"/>
    <property type="match status" value="1"/>
</dbReference>
<dbReference type="InParanoid" id="L5JNF0"/>
<dbReference type="Pfam" id="PF08079">
    <property type="entry name" value="Ribosomal_L30_N"/>
    <property type="match status" value="1"/>
</dbReference>
<evidence type="ECO:0000256" key="2">
    <source>
        <dbReference type="ARBA" id="ARBA00022980"/>
    </source>
</evidence>
<dbReference type="EMBL" id="KB031158">
    <property type="protein sequence ID" value="ELK00296.1"/>
    <property type="molecule type" value="Genomic_DNA"/>
</dbReference>
<accession>L5JNF0</accession>
<dbReference type="InterPro" id="IPR012988">
    <property type="entry name" value="Ribosomal_uL30_N_euk"/>
</dbReference>
<dbReference type="GO" id="GO:0022625">
    <property type="term" value="C:cytosolic large ribosomal subunit"/>
    <property type="evidence" value="ECO:0007669"/>
    <property type="project" value="TreeGrafter"/>
</dbReference>
<dbReference type="STRING" id="9402.L5JNF0"/>
<feature type="domain" description="Large ribosomal subunit protein uL30-like ferredoxin-like fold" evidence="4">
    <location>
        <begin position="98"/>
        <end position="148"/>
    </location>
</feature>
<dbReference type="PANTHER" id="PTHR11524">
    <property type="entry name" value="60S RIBOSOMAL PROTEIN L7"/>
    <property type="match status" value="1"/>
</dbReference>
<dbReference type="Proteomes" id="UP000010552">
    <property type="component" value="Unassembled WGS sequence"/>
</dbReference>
<dbReference type="eggNOG" id="KOG3184">
    <property type="taxonomic scope" value="Eukaryota"/>
</dbReference>
<evidence type="ECO:0000313" key="7">
    <source>
        <dbReference type="Proteomes" id="UP000010552"/>
    </source>
</evidence>
<dbReference type="InterPro" id="IPR035808">
    <property type="entry name" value="Ribosomal_uL30_euk_arc"/>
</dbReference>
<dbReference type="GO" id="GO:0000463">
    <property type="term" value="P:maturation of LSU-rRNA from tricistronic rRNA transcript (SSU-rRNA, 5.8S rRNA, LSU-rRNA)"/>
    <property type="evidence" value="ECO:0007669"/>
    <property type="project" value="TreeGrafter"/>
</dbReference>
<organism evidence="6 7">
    <name type="scientific">Pteropus alecto</name>
    <name type="common">Black flying fox</name>
    <dbReference type="NCBI Taxonomy" id="9402"/>
    <lineage>
        <taxon>Eukaryota</taxon>
        <taxon>Metazoa</taxon>
        <taxon>Chordata</taxon>
        <taxon>Craniata</taxon>
        <taxon>Vertebrata</taxon>
        <taxon>Euteleostomi</taxon>
        <taxon>Mammalia</taxon>
        <taxon>Eutheria</taxon>
        <taxon>Laurasiatheria</taxon>
        <taxon>Chiroptera</taxon>
        <taxon>Yinpterochiroptera</taxon>
        <taxon>Pteropodoidea</taxon>
        <taxon>Pteropodidae</taxon>
        <taxon>Pteropodinae</taxon>
        <taxon>Pteropus</taxon>
    </lineage>
</organism>
<keyword evidence="7" id="KW-1185">Reference proteome</keyword>
<gene>
    <name evidence="6" type="ORF">PAL_GLEAN10025423</name>
</gene>
<proteinExistence type="inferred from homology"/>
<dbReference type="CDD" id="cd01657">
    <property type="entry name" value="Ribosomal_L7_archeal_euk"/>
    <property type="match status" value="1"/>
</dbReference>
<feature type="domain" description="Large ribosomal subunit protein uL30 N-terminal eukaryotes" evidence="5">
    <location>
        <begin position="22"/>
        <end position="92"/>
    </location>
</feature>
<dbReference type="InterPro" id="IPR005998">
    <property type="entry name" value="Ribosomal_uL30_euk"/>
</dbReference>
<dbReference type="GO" id="GO:0003735">
    <property type="term" value="F:structural constituent of ribosome"/>
    <property type="evidence" value="ECO:0007669"/>
    <property type="project" value="TreeGrafter"/>
</dbReference>
<dbReference type="AlphaFoldDB" id="L5JNF0"/>
<name>L5JNF0_PTEAL</name>
<dbReference type="InterPro" id="IPR018038">
    <property type="entry name" value="Ribosomal_uL30_CS"/>
</dbReference>
<reference evidence="7" key="1">
    <citation type="journal article" date="2013" name="Science">
        <title>Comparative analysis of bat genomes provides insight into the evolution of flight and immunity.</title>
        <authorList>
            <person name="Zhang G."/>
            <person name="Cowled C."/>
            <person name="Shi Z."/>
            <person name="Huang Z."/>
            <person name="Bishop-Lilly K.A."/>
            <person name="Fang X."/>
            <person name="Wynne J.W."/>
            <person name="Xiong Z."/>
            <person name="Baker M.L."/>
            <person name="Zhao W."/>
            <person name="Tachedjian M."/>
            <person name="Zhu Y."/>
            <person name="Zhou P."/>
            <person name="Jiang X."/>
            <person name="Ng J."/>
            <person name="Yang L."/>
            <person name="Wu L."/>
            <person name="Xiao J."/>
            <person name="Feng Y."/>
            <person name="Chen Y."/>
            <person name="Sun X."/>
            <person name="Zhang Y."/>
            <person name="Marsh G.A."/>
            <person name="Crameri G."/>
            <person name="Broder C.C."/>
            <person name="Frey K.G."/>
            <person name="Wang L.F."/>
            <person name="Wang J."/>
        </authorList>
    </citation>
    <scope>NUCLEOTIDE SEQUENCE [LARGE SCALE GENOMIC DNA]</scope>
</reference>
<dbReference type="InterPro" id="IPR016082">
    <property type="entry name" value="Ribosomal_uL30_ferredoxin-like"/>
</dbReference>
<evidence type="ECO:0000259" key="4">
    <source>
        <dbReference type="Pfam" id="PF00327"/>
    </source>
</evidence>
<keyword evidence="3" id="KW-0687">Ribonucleoprotein</keyword>
<dbReference type="GO" id="GO:0003723">
    <property type="term" value="F:RNA binding"/>
    <property type="evidence" value="ECO:0007669"/>
    <property type="project" value="InterPro"/>
</dbReference>